<accession>A0ABN6MHQ2</accession>
<keyword evidence="2" id="KW-1185">Reference proteome</keyword>
<gene>
    <name evidence="1" type="ORF">CE91St30_28650</name>
</gene>
<dbReference type="SUPFAM" id="SSF89155">
    <property type="entry name" value="TorD-like"/>
    <property type="match status" value="1"/>
</dbReference>
<protein>
    <recommendedName>
        <fullName evidence="3">Nitrate reductase delta subunit</fullName>
    </recommendedName>
</protein>
<sequence>MQNASFIVNVIASVAIMFTRQSEERYRETCRSEAWALAREAGKLYLGDVRKEGLRPLAMLEPPTWEVRRAVQNEVLTAGMPFSALPVESLYRPWSAARGSNYGAQRGLYLGDAAHHVQSIYDRLGIEVPEAFAASPDHLALLLELVALFIESGNDEAACSVATDHFGWLGAYDEALETRAEKAAAARLFDDEKKAAVCEGVAHLRALVALTGELALAVARPGAAGFEQGRVRGASCLQPSDQQEHLAVCGDVR</sequence>
<dbReference type="Pfam" id="PF02613">
    <property type="entry name" value="Nitrate_red_del"/>
    <property type="match status" value="1"/>
</dbReference>
<evidence type="ECO:0008006" key="3">
    <source>
        <dbReference type="Google" id="ProtNLM"/>
    </source>
</evidence>
<dbReference type="RefSeq" id="WP_244386865.1">
    <property type="nucleotide sequence ID" value="NZ_AP025564.1"/>
</dbReference>
<evidence type="ECO:0000313" key="1">
    <source>
        <dbReference type="EMBL" id="BDE97532.1"/>
    </source>
</evidence>
<dbReference type="Proteomes" id="UP001320544">
    <property type="component" value="Chromosome"/>
</dbReference>
<evidence type="ECO:0000313" key="2">
    <source>
        <dbReference type="Proteomes" id="UP001320544"/>
    </source>
</evidence>
<dbReference type="InterPro" id="IPR020945">
    <property type="entry name" value="DMSO/NO3_reduct_chaperone"/>
</dbReference>
<dbReference type="EMBL" id="AP025564">
    <property type="protein sequence ID" value="BDE97532.1"/>
    <property type="molecule type" value="Genomic_DNA"/>
</dbReference>
<dbReference type="Gene3D" id="1.10.3480.10">
    <property type="entry name" value="TorD-like"/>
    <property type="match status" value="1"/>
</dbReference>
<organism evidence="1 2">
    <name type="scientific">Raoultibacter timonensis</name>
    <dbReference type="NCBI Taxonomy" id="1907662"/>
    <lineage>
        <taxon>Bacteria</taxon>
        <taxon>Bacillati</taxon>
        <taxon>Actinomycetota</taxon>
        <taxon>Coriobacteriia</taxon>
        <taxon>Eggerthellales</taxon>
        <taxon>Eggerthellaceae</taxon>
        <taxon>Raoultibacter</taxon>
    </lineage>
</organism>
<name>A0ABN6MHQ2_9ACTN</name>
<reference evidence="1 2" key="1">
    <citation type="submission" date="2022-01" db="EMBL/GenBank/DDBJ databases">
        <title>Novel bile acid biosynthetic pathways are enriched in the microbiome of centenarians.</title>
        <authorList>
            <person name="Sato Y."/>
            <person name="Atarashi K."/>
            <person name="Plichta R.D."/>
            <person name="Arai Y."/>
            <person name="Sasajima S."/>
            <person name="Kearney M.S."/>
            <person name="Suda W."/>
            <person name="Takeshita K."/>
            <person name="Sasaki T."/>
            <person name="Okamoto S."/>
            <person name="Skelly N.A."/>
            <person name="Okamura Y."/>
            <person name="Vlamakis H."/>
            <person name="Li Y."/>
            <person name="Tanoue T."/>
            <person name="Takei H."/>
            <person name="Nittono H."/>
            <person name="Narushima S."/>
            <person name="Irie J."/>
            <person name="Itoh H."/>
            <person name="Moriya K."/>
            <person name="Sugiura Y."/>
            <person name="Suematsu M."/>
            <person name="Moritoki N."/>
            <person name="Shibata S."/>
            <person name="Littman R.D."/>
            <person name="Fischbach A.M."/>
            <person name="Uwamino Y."/>
            <person name="Inoue T."/>
            <person name="Honda A."/>
            <person name="Hattori M."/>
            <person name="Murai T."/>
            <person name="Xavier J.R."/>
            <person name="Hirose N."/>
            <person name="Honda K."/>
        </authorList>
    </citation>
    <scope>NUCLEOTIDE SEQUENCE [LARGE SCALE GENOMIC DNA]</scope>
    <source>
        <strain evidence="1 2">CE91-St30</strain>
    </source>
</reference>
<dbReference type="InterPro" id="IPR036411">
    <property type="entry name" value="TorD-like_sf"/>
</dbReference>
<proteinExistence type="predicted"/>